<keyword evidence="4" id="KW-0436">Ligase</keyword>
<evidence type="ECO:0000256" key="1">
    <source>
        <dbReference type="ARBA" id="ARBA00004952"/>
    </source>
</evidence>
<dbReference type="Gene3D" id="3.20.140.10">
    <property type="entry name" value="nicotinate phosphoribosyltransferase"/>
    <property type="match status" value="1"/>
</dbReference>
<dbReference type="AlphaFoldDB" id="A0A8S1HD19"/>
<organism evidence="8 9">
    <name type="scientific">Caenorhabditis auriculariae</name>
    <dbReference type="NCBI Taxonomy" id="2777116"/>
    <lineage>
        <taxon>Eukaryota</taxon>
        <taxon>Metazoa</taxon>
        <taxon>Ecdysozoa</taxon>
        <taxon>Nematoda</taxon>
        <taxon>Chromadorea</taxon>
        <taxon>Rhabditida</taxon>
        <taxon>Rhabditina</taxon>
        <taxon>Rhabditomorpha</taxon>
        <taxon>Rhabditoidea</taxon>
        <taxon>Rhabditidae</taxon>
        <taxon>Peloderinae</taxon>
        <taxon>Caenorhabditis</taxon>
    </lineage>
</organism>
<dbReference type="OrthoDB" id="193380at2759"/>
<dbReference type="Proteomes" id="UP000835052">
    <property type="component" value="Unassembled WGS sequence"/>
</dbReference>
<proteinExistence type="predicted"/>
<dbReference type="InterPro" id="IPR041619">
    <property type="entry name" value="NAPRTase_C"/>
</dbReference>
<name>A0A8S1HD19_9PELO</name>
<evidence type="ECO:0000259" key="7">
    <source>
        <dbReference type="Pfam" id="PF17956"/>
    </source>
</evidence>
<comment type="caution">
    <text evidence="8">The sequence shown here is derived from an EMBL/GenBank/DDBJ whole genome shotgun (WGS) entry which is preliminary data.</text>
</comment>
<evidence type="ECO:0000313" key="8">
    <source>
        <dbReference type="EMBL" id="CAD6193574.1"/>
    </source>
</evidence>
<keyword evidence="3" id="KW-0597">Phosphoprotein</keyword>
<keyword evidence="5" id="KW-0662">Pyridine nucleotide biosynthesis</keyword>
<dbReference type="InterPro" id="IPR007229">
    <property type="entry name" value="Nic_PRibTrfase-Fam"/>
</dbReference>
<evidence type="ECO:0000256" key="4">
    <source>
        <dbReference type="ARBA" id="ARBA00022598"/>
    </source>
</evidence>
<dbReference type="GO" id="GO:0004516">
    <property type="term" value="F:nicotinate phosphoribosyltransferase activity"/>
    <property type="evidence" value="ECO:0007669"/>
    <property type="project" value="UniProtKB-EC"/>
</dbReference>
<evidence type="ECO:0000256" key="5">
    <source>
        <dbReference type="ARBA" id="ARBA00022642"/>
    </source>
</evidence>
<comment type="catalytic activity">
    <reaction evidence="6">
        <text>5-phospho-alpha-D-ribose 1-diphosphate + nicotinate + ATP + H2O = nicotinate beta-D-ribonucleotide + ADP + phosphate + diphosphate</text>
        <dbReference type="Rhea" id="RHEA:36163"/>
        <dbReference type="ChEBI" id="CHEBI:15377"/>
        <dbReference type="ChEBI" id="CHEBI:30616"/>
        <dbReference type="ChEBI" id="CHEBI:32544"/>
        <dbReference type="ChEBI" id="CHEBI:33019"/>
        <dbReference type="ChEBI" id="CHEBI:43474"/>
        <dbReference type="ChEBI" id="CHEBI:57502"/>
        <dbReference type="ChEBI" id="CHEBI:58017"/>
        <dbReference type="ChEBI" id="CHEBI:456216"/>
        <dbReference type="EC" id="6.3.4.21"/>
    </reaction>
</comment>
<evidence type="ECO:0000256" key="3">
    <source>
        <dbReference type="ARBA" id="ARBA00022553"/>
    </source>
</evidence>
<protein>
    <recommendedName>
        <fullName evidence="2">nicotinate phosphoribosyltransferase</fullName>
        <ecNumber evidence="2">6.3.4.21</ecNumber>
    </recommendedName>
</protein>
<dbReference type="GO" id="GO:0034355">
    <property type="term" value="P:NAD+ biosynthetic process via the salvage pathway"/>
    <property type="evidence" value="ECO:0007669"/>
    <property type="project" value="TreeGrafter"/>
</dbReference>
<accession>A0A8S1HD19</accession>
<dbReference type="InterPro" id="IPR036068">
    <property type="entry name" value="Nicotinate_pribotase-like_C"/>
</dbReference>
<gene>
    <name evidence="8" type="ORF">CAUJ_LOCUS9493</name>
</gene>
<evidence type="ECO:0000256" key="2">
    <source>
        <dbReference type="ARBA" id="ARBA00013236"/>
    </source>
</evidence>
<reference evidence="8" key="1">
    <citation type="submission" date="2020-10" db="EMBL/GenBank/DDBJ databases">
        <authorList>
            <person name="Kikuchi T."/>
        </authorList>
    </citation>
    <scope>NUCLEOTIDE SEQUENCE</scope>
    <source>
        <strain evidence="8">NKZ352</strain>
    </source>
</reference>
<dbReference type="EC" id="6.3.4.21" evidence="2"/>
<dbReference type="PANTHER" id="PTHR11098">
    <property type="entry name" value="NICOTINATE PHOSPHORIBOSYLTRANSFERASE"/>
    <property type="match status" value="1"/>
</dbReference>
<dbReference type="GO" id="GO:0005829">
    <property type="term" value="C:cytosol"/>
    <property type="evidence" value="ECO:0007669"/>
    <property type="project" value="TreeGrafter"/>
</dbReference>
<sequence length="80" mass="9327">MVCATRVEPLHLTYWEQGKILQELPSLNDIRGVVETSIKQLRNDHRRYLNPTPYKVSVSEALYNFLHELWLKSAPIGVLH</sequence>
<dbReference type="EMBL" id="CAJGYM010000036">
    <property type="protein sequence ID" value="CAD6193574.1"/>
    <property type="molecule type" value="Genomic_DNA"/>
</dbReference>
<evidence type="ECO:0000313" key="9">
    <source>
        <dbReference type="Proteomes" id="UP000835052"/>
    </source>
</evidence>
<dbReference type="SUPFAM" id="SSF51690">
    <property type="entry name" value="Nicotinate/Quinolinate PRTase C-terminal domain-like"/>
    <property type="match status" value="1"/>
</dbReference>
<evidence type="ECO:0000256" key="6">
    <source>
        <dbReference type="ARBA" id="ARBA00048668"/>
    </source>
</evidence>
<keyword evidence="9" id="KW-1185">Reference proteome</keyword>
<dbReference type="PANTHER" id="PTHR11098:SF1">
    <property type="entry name" value="NICOTINATE PHOSPHORIBOSYLTRANSFERASE"/>
    <property type="match status" value="1"/>
</dbReference>
<comment type="pathway">
    <text evidence="1">Cofactor biosynthesis; NAD(+) biosynthesis; nicotinate D-ribonucleotide from nicotinate: step 1/1.</text>
</comment>
<dbReference type="Pfam" id="PF17956">
    <property type="entry name" value="NAPRTase_C"/>
    <property type="match status" value="1"/>
</dbReference>
<feature type="domain" description="Nicotinate phosphoribosyltransferase C-terminal" evidence="7">
    <location>
        <begin position="4"/>
        <end position="65"/>
    </location>
</feature>